<dbReference type="EMBL" id="KL648695">
    <property type="protein sequence ID" value="KEY65591.1"/>
    <property type="molecule type" value="Genomic_DNA"/>
</dbReference>
<gene>
    <name evidence="2" type="ORF">S7711_09251</name>
</gene>
<evidence type="ECO:0000313" key="2">
    <source>
        <dbReference type="EMBL" id="KEY65591.1"/>
    </source>
</evidence>
<evidence type="ECO:0000313" key="3">
    <source>
        <dbReference type="Proteomes" id="UP000028045"/>
    </source>
</evidence>
<dbReference type="HOGENOM" id="CLU_073096_0_0_1"/>
<organism evidence="2 3">
    <name type="scientific">Stachybotrys chartarum (strain CBS 109288 / IBT 7711)</name>
    <name type="common">Toxic black mold</name>
    <name type="synonym">Stilbospora chartarum</name>
    <dbReference type="NCBI Taxonomy" id="1280523"/>
    <lineage>
        <taxon>Eukaryota</taxon>
        <taxon>Fungi</taxon>
        <taxon>Dikarya</taxon>
        <taxon>Ascomycota</taxon>
        <taxon>Pezizomycotina</taxon>
        <taxon>Sordariomycetes</taxon>
        <taxon>Hypocreomycetidae</taxon>
        <taxon>Hypocreales</taxon>
        <taxon>Stachybotryaceae</taxon>
        <taxon>Stachybotrys</taxon>
    </lineage>
</organism>
<protein>
    <recommendedName>
        <fullName evidence="4">Reelin domain-containing protein</fullName>
    </recommendedName>
</protein>
<accession>A0A084AJW2</accession>
<feature type="signal peptide" evidence="1">
    <location>
        <begin position="1"/>
        <end position="18"/>
    </location>
</feature>
<name>A0A084AJW2_STACB</name>
<proteinExistence type="predicted"/>
<evidence type="ECO:0000256" key="1">
    <source>
        <dbReference type="SAM" id="SignalP"/>
    </source>
</evidence>
<keyword evidence="3" id="KW-1185">Reference proteome</keyword>
<sequence length="250" mass="27249">MMLSRALAAAGLLTVAAATENMEFVTYNGQIFTPGFACQLPETLHISLDVTANGQLPLELEEDSSSRIHEITVFLYSYETGRNFTVSNATDSDTVDGLGSVMAQEPGSTVKHINWVWPDCLVGNGQPNSDDSDRGAYNISIRQSFRLNGEEHYTIFDVPISVTNSIEESEDRPPCDILANELLAPEDIDVQEANAVGVFLAPDDATNIEFEYEEAQNDDNENGLGSGATHLSRNWPVQLMPVAGVLFFAL</sequence>
<dbReference type="AlphaFoldDB" id="A0A084AJW2"/>
<dbReference type="Proteomes" id="UP000028045">
    <property type="component" value="Unassembled WGS sequence"/>
</dbReference>
<keyword evidence="1" id="KW-0732">Signal</keyword>
<evidence type="ECO:0008006" key="4">
    <source>
        <dbReference type="Google" id="ProtNLM"/>
    </source>
</evidence>
<feature type="chain" id="PRO_5001770987" description="Reelin domain-containing protein" evidence="1">
    <location>
        <begin position="19"/>
        <end position="250"/>
    </location>
</feature>
<dbReference type="OrthoDB" id="3267335at2759"/>
<reference evidence="2 3" key="1">
    <citation type="journal article" date="2014" name="BMC Genomics">
        <title>Comparative genome sequencing reveals chemotype-specific gene clusters in the toxigenic black mold Stachybotrys.</title>
        <authorList>
            <person name="Semeiks J."/>
            <person name="Borek D."/>
            <person name="Otwinowski Z."/>
            <person name="Grishin N.V."/>
        </authorList>
    </citation>
    <scope>NUCLEOTIDE SEQUENCE [LARGE SCALE GENOMIC DNA]</scope>
    <source>
        <strain evidence="3">CBS 109288 / IBT 7711</strain>
    </source>
</reference>